<evidence type="ECO:0000313" key="2">
    <source>
        <dbReference type="EMBL" id="DAG04669.1"/>
    </source>
</evidence>
<accession>A0A8S5VD71</accession>
<name>A0A8S5VD71_9CAUD</name>
<reference evidence="2" key="1">
    <citation type="journal article" date="2021" name="Proc. Natl. Acad. Sci. U.S.A.">
        <title>A Catalog of Tens of Thousands of Viruses from Human Metagenomes Reveals Hidden Associations with Chronic Diseases.</title>
        <authorList>
            <person name="Tisza M.J."/>
            <person name="Buck C.B."/>
        </authorList>
    </citation>
    <scope>NUCLEOTIDE SEQUENCE</scope>
    <source>
        <strain evidence="2">CtDXu9</strain>
    </source>
</reference>
<proteinExistence type="predicted"/>
<dbReference type="EMBL" id="BK016244">
    <property type="protein sequence ID" value="DAG04669.1"/>
    <property type="molecule type" value="Genomic_DNA"/>
</dbReference>
<protein>
    <submittedName>
        <fullName evidence="2">Putative amidoligase enzyme</fullName>
    </submittedName>
</protein>
<sequence>MSYLPIIRFKNRWQTFDLNLHYPYSVNGKIINYTHLGYRGDACYIVDNEYNTYYLPHDYAEIINDALKLHSNIYHECDTDSHRRQIITKLENMNRREYGGNDFELLNSVLAEQSRNSNCIHGRILYDTTCNKAYVYNCDGTILCAIRLCHLEPSSTQRGRRSEVTSTFEEELNINNINNFNRLIDNVRASSNSYEFERGYFRSFVSNRFKTYIHQFNYVPKYIKHFMPGESEDTTLLLGAEIEVSGNNNISSDNDKNSTVKKCIQIMNGSDSDEENLIYSTHDSTVQIEFDTMPCSLEFHKNKMNYREMFEYLDKEGYKGHDCETAGLHIHANRSYLGKSRISQELVISKILYILEKFNDEICVIARRDNDYSEFAGEKQNEDSIVELYGKYKDKGKRAALNLQHKDAIEFRMFKSTLKYETFILTLEFVKDIIDYAKSVDIEEIELAKWSDLMNCFSSELRKYYEFRYQKKVKDINGSTVKQIRKRISKLKSELKNSKNFFQKTKLQQEYCNLKREYKELNKKEKKLIKMKRRIVESETTSICIPAISNNNYGTVSTRNLNPII</sequence>
<evidence type="ECO:0000256" key="1">
    <source>
        <dbReference type="SAM" id="Coils"/>
    </source>
</evidence>
<feature type="coiled-coil region" evidence="1">
    <location>
        <begin position="481"/>
        <end position="541"/>
    </location>
</feature>
<organism evidence="2">
    <name type="scientific">Siphoviridae sp. ctDXu9</name>
    <dbReference type="NCBI Taxonomy" id="2825387"/>
    <lineage>
        <taxon>Viruses</taxon>
        <taxon>Duplodnaviria</taxon>
        <taxon>Heunggongvirae</taxon>
        <taxon>Uroviricota</taxon>
        <taxon>Caudoviricetes</taxon>
    </lineage>
</organism>
<keyword evidence="1" id="KW-0175">Coiled coil</keyword>